<organism evidence="3">
    <name type="scientific">Mimiviridae sp. ChoanoV1</name>
    <dbReference type="NCBI Taxonomy" id="2596887"/>
    <lineage>
        <taxon>Viruses</taxon>
        <taxon>Varidnaviria</taxon>
        <taxon>Bamfordvirae</taxon>
        <taxon>Nucleocytoviricota</taxon>
        <taxon>Megaviricetes</taxon>
        <taxon>Imitervirales</taxon>
        <taxon>Schizomimiviridae</taxon>
    </lineage>
</organism>
<evidence type="ECO:0000313" key="3">
    <source>
        <dbReference type="EMBL" id="QDY51665.1"/>
    </source>
</evidence>
<feature type="compositionally biased region" description="Polar residues" evidence="2">
    <location>
        <begin position="690"/>
        <end position="716"/>
    </location>
</feature>
<name>A0A5B8IGV8_9VIRU</name>
<keyword evidence="1" id="KW-0175">Coiled coil</keyword>
<accession>A0A5B8IGV8</accession>
<evidence type="ECO:0000256" key="1">
    <source>
        <dbReference type="SAM" id="Coils"/>
    </source>
</evidence>
<protein>
    <submittedName>
        <fullName evidence="3">Uncharacterized protein</fullName>
    </submittedName>
</protein>
<feature type="region of interest" description="Disordered" evidence="2">
    <location>
        <begin position="630"/>
        <end position="744"/>
    </location>
</feature>
<gene>
    <name evidence="3" type="ORF">1_50</name>
</gene>
<feature type="compositionally biased region" description="Polar residues" evidence="2">
    <location>
        <begin position="728"/>
        <end position="744"/>
    </location>
</feature>
<sequence length="968" mass="110543">MKLNKKTIILGIIILLFVILFAYRKNISEFFNQNNNENSLDKCDSKINLKIKYKLNSEKSILNIDSLEIKSDDEVILFEDAKIYNTSSSLFIEKMKDLGYENCIESDYNLESVYFKSQLIQNNEWMAALKKNDDSKSIEIKIFSNKQNCSDRIFLNNDKLEKSTRVIKLMSEDYFLVQKKRYANSSNNKVNDSTIDTGDDRSFRNHLIKEFIGDFLYNRNDELLNFSEVFSNNLAVNDDNVNISIIFEDENNTDINEYELYNKDLNGIKLKLRFKFNDNDKTYFLKKSNIDGELTELHFDYVSNGNTLKNNINCNRGAISNTRKIFMYNHNQEKKLFVSLDFIKNFNKSDNIDKDYFIFRFFSNNGDEMCVKHLDTNYKCKKEAKNTFLYPEFKLKIIDKLVFNHKPFYKLLFPCKDENSVNYESIELFNSNENLESEINTLNMKFEEIYKNLERIDNLISSYNLGSQDNLRLNIEGEKNNINGLNTDIGTILKNNKLRNYFIKIIDNEIQGKTLSNLFKECLKKKEYVCEENVGIFNFVNLNNIITKSDNLLQLLSSSEYGPEILKTDDINRVEFIAYITSLKTNIESIKKDICIINKVEYDKLNNCNQIYEEVSATLGTFNGNQTVSTTGNSSKNQMKADCPVGSDGCPSGSNTQVSSETNTSENTLENSSKNQMKADCPVGSDGCPSGSNTQVSSETNTSENTLENSYKNQMKSDCPVGSDGCPSGSNAQVSSETNTSENTLENSYKNQMKADCPVGSDGCPSVSNPQVNLANNTSAGVFNSSDDVNNYCPTGSENCPSTSDVGRTQIITGFNTQALRSNIMNILKILLNINTDTISFNENQNYFELSLHNTNVTPQILNLKREMIENNLMDLFVEALKEYNISKDSIKVYVFHTNKKIILEILAQQQQQNNAVNGRHMDYTSGDMREYNEFMRIFSQPGGSGNVVQFEPDGVSSIFAPYIQIQY</sequence>
<evidence type="ECO:0000256" key="2">
    <source>
        <dbReference type="SAM" id="MobiDB-lite"/>
    </source>
</evidence>
<reference evidence="3" key="1">
    <citation type="submission" date="2018-11" db="EMBL/GenBank/DDBJ databases">
        <title>A distinct lineage of giant viruses engineers rhodopsin photosystems in predatory marine eukaryotes.</title>
        <authorList>
            <person name="Needham D.M."/>
            <person name="Yoshizawa S."/>
            <person name="Hosaka T."/>
            <person name="Poirier C."/>
            <person name="Choi C.-J."/>
            <person name="Hehenberger E."/>
            <person name="Irwin N.A.T."/>
            <person name="Wilken S."/>
            <person name="Yung C.-M."/>
            <person name="Bachy C."/>
            <person name="Kurihara R."/>
            <person name="Nakajima Y."/>
            <person name="Kojima K."/>
            <person name="Kimura-Someya T."/>
            <person name="Leonard G."/>
            <person name="Malmstrom R.R."/>
            <person name="Mende D."/>
            <person name="Olson D.K."/>
            <person name="Sudo Y."/>
            <person name="Sudek S."/>
            <person name="Richards T.A."/>
            <person name="DeLong E.F."/>
            <person name="Keeling P.J."/>
            <person name="Santoro A.E."/>
            <person name="Shirouzu M."/>
            <person name="Iwasaki W."/>
            <person name="Worden A.Z."/>
        </authorList>
    </citation>
    <scope>NUCLEOTIDE SEQUENCE</scope>
</reference>
<proteinExistence type="predicted"/>
<dbReference type="EMBL" id="MK250085">
    <property type="protein sequence ID" value="QDY51665.1"/>
    <property type="molecule type" value="Genomic_DNA"/>
</dbReference>
<feature type="compositionally biased region" description="Polar residues" evidence="2">
    <location>
        <begin position="652"/>
        <end position="676"/>
    </location>
</feature>
<feature type="coiled-coil region" evidence="1">
    <location>
        <begin position="432"/>
        <end position="488"/>
    </location>
</feature>